<accession>A0ABR3FBT5</accession>
<evidence type="ECO:0000313" key="1">
    <source>
        <dbReference type="EMBL" id="KAL0572716.1"/>
    </source>
</evidence>
<gene>
    <name evidence="1" type="ORF">V5O48_009251</name>
</gene>
<organism evidence="1 2">
    <name type="scientific">Marasmius crinis-equi</name>
    <dbReference type="NCBI Taxonomy" id="585013"/>
    <lineage>
        <taxon>Eukaryota</taxon>
        <taxon>Fungi</taxon>
        <taxon>Dikarya</taxon>
        <taxon>Basidiomycota</taxon>
        <taxon>Agaricomycotina</taxon>
        <taxon>Agaricomycetes</taxon>
        <taxon>Agaricomycetidae</taxon>
        <taxon>Agaricales</taxon>
        <taxon>Marasmiineae</taxon>
        <taxon>Marasmiaceae</taxon>
        <taxon>Marasmius</taxon>
    </lineage>
</organism>
<evidence type="ECO:0000313" key="2">
    <source>
        <dbReference type="Proteomes" id="UP001465976"/>
    </source>
</evidence>
<protein>
    <submittedName>
        <fullName evidence="1">Uncharacterized protein</fullName>
    </submittedName>
</protein>
<dbReference type="Proteomes" id="UP001465976">
    <property type="component" value="Unassembled WGS sequence"/>
</dbReference>
<dbReference type="EMBL" id="JBAHYK010000593">
    <property type="protein sequence ID" value="KAL0572716.1"/>
    <property type="molecule type" value="Genomic_DNA"/>
</dbReference>
<name>A0ABR3FBT5_9AGAR</name>
<sequence length="185" mass="21024">MENSYVGLVQVDIEPSETNTLSGRKTYIFNLILQGLKKTKTRPLNPECLFPFSQTRTTLHRDSLAKRLINDKTQAQSFVEAQFTYASCSLIQFCTSLEHERNEPVRKEDTNLLVKNIGYQFASDDEDEGVELELEGAAHSSKASRPWQAVENYDAKTLAETCLIWGMYEAYQKLGVESDLADEEE</sequence>
<comment type="caution">
    <text evidence="1">The sequence shown here is derived from an EMBL/GenBank/DDBJ whole genome shotgun (WGS) entry which is preliminary data.</text>
</comment>
<keyword evidence="2" id="KW-1185">Reference proteome</keyword>
<proteinExistence type="predicted"/>
<reference evidence="1 2" key="1">
    <citation type="submission" date="2024-02" db="EMBL/GenBank/DDBJ databases">
        <title>A draft genome for the cacao thread blight pathogen Marasmius crinis-equi.</title>
        <authorList>
            <person name="Cohen S.P."/>
            <person name="Baruah I.K."/>
            <person name="Amoako-Attah I."/>
            <person name="Bukari Y."/>
            <person name="Meinhardt L.W."/>
            <person name="Bailey B.A."/>
        </authorList>
    </citation>
    <scope>NUCLEOTIDE SEQUENCE [LARGE SCALE GENOMIC DNA]</scope>
    <source>
        <strain evidence="1 2">GH-76</strain>
    </source>
</reference>